<name>A0A0H2RVI3_9AGAM</name>
<reference evidence="1 2" key="1">
    <citation type="submission" date="2015-04" db="EMBL/GenBank/DDBJ databases">
        <title>Complete genome sequence of Schizopora paradoxa KUC8140, a cosmopolitan wood degrader in East Asia.</title>
        <authorList>
            <consortium name="DOE Joint Genome Institute"/>
            <person name="Min B."/>
            <person name="Park H."/>
            <person name="Jang Y."/>
            <person name="Kim J.-J."/>
            <person name="Kim K.H."/>
            <person name="Pangilinan J."/>
            <person name="Lipzen A."/>
            <person name="Riley R."/>
            <person name="Grigoriev I.V."/>
            <person name="Spatafora J.W."/>
            <person name="Choi I.-G."/>
        </authorList>
    </citation>
    <scope>NUCLEOTIDE SEQUENCE [LARGE SCALE GENOMIC DNA]</scope>
    <source>
        <strain evidence="1 2">KUC8140</strain>
    </source>
</reference>
<protein>
    <submittedName>
        <fullName evidence="1">Uncharacterized protein</fullName>
    </submittedName>
</protein>
<proteinExistence type="predicted"/>
<keyword evidence="2" id="KW-1185">Reference proteome</keyword>
<organism evidence="1 2">
    <name type="scientific">Schizopora paradoxa</name>
    <dbReference type="NCBI Taxonomy" id="27342"/>
    <lineage>
        <taxon>Eukaryota</taxon>
        <taxon>Fungi</taxon>
        <taxon>Dikarya</taxon>
        <taxon>Basidiomycota</taxon>
        <taxon>Agaricomycotina</taxon>
        <taxon>Agaricomycetes</taxon>
        <taxon>Hymenochaetales</taxon>
        <taxon>Schizoporaceae</taxon>
        <taxon>Schizopora</taxon>
    </lineage>
</organism>
<evidence type="ECO:0000313" key="2">
    <source>
        <dbReference type="Proteomes" id="UP000053477"/>
    </source>
</evidence>
<evidence type="ECO:0000313" key="1">
    <source>
        <dbReference type="EMBL" id="KLO16040.1"/>
    </source>
</evidence>
<accession>A0A0H2RVI3</accession>
<sequence length="154" mass="17516">MCAVTAVAVAFSTVDGNEIDEVVPEIRTSSKREHRDGDKRTPSFCLQRYWTKEAQTLTPSPGATHFEWLWKRSMNSSVGKDSIIHAAITNAIADYKFNRTIHAIYDRKIKENALVISMGENVTGTLRDSPEEGCEWFRQYLGVVGRPLWYDVFN</sequence>
<dbReference type="Proteomes" id="UP000053477">
    <property type="component" value="Unassembled WGS sequence"/>
</dbReference>
<gene>
    <name evidence="1" type="ORF">SCHPADRAFT_888078</name>
</gene>
<dbReference type="EMBL" id="KQ085921">
    <property type="protein sequence ID" value="KLO16040.1"/>
    <property type="molecule type" value="Genomic_DNA"/>
</dbReference>
<dbReference type="AlphaFoldDB" id="A0A0H2RVI3"/>
<dbReference type="InParanoid" id="A0A0H2RVI3"/>